<feature type="region of interest" description="Disordered" evidence="2">
    <location>
        <begin position="363"/>
        <end position="382"/>
    </location>
</feature>
<dbReference type="Gene3D" id="3.40.50.2060">
    <property type="match status" value="1"/>
</dbReference>
<dbReference type="InterPro" id="IPR043154">
    <property type="entry name" value="Sec-1-like_dom1"/>
</dbReference>
<comment type="caution">
    <text evidence="3">The sequence shown here is derived from an EMBL/GenBank/DDBJ whole genome shotgun (WGS) entry which is preliminary data.</text>
</comment>
<protein>
    <submittedName>
        <fullName evidence="3">Sec1 family protein</fullName>
    </submittedName>
</protein>
<sequence length="698" mass="75471">MVAISPPTQGPSGLKAAQLSAVTNMLLALSNIDSDDNNKSGGGSTYGQQQQQQQRDANPWKLLIYDTHTRSIISPLLSVSQLRSNGVTLHLLLNSDREPIPDVPAVYFVQPTQENLSIIARDCSRNLYERAHLHFSTRIERPVMEEFARLVVNTGGLSSVASVHDQFVDFVCLENNLFSLNVPQSYCVYNNPGATERDMELAMGNIATGLFSVVATLGCVPVIRCPRGGAPEMVARKLCKLIAEHPTLIRSKDGLHKSHNRPVLVIMDRNMDLITPVQHASTYQALVDDVLDHKANRVEFNVKQDANATAGRGRAPPVVRKKLDIDPDIDPFYSQHKFNPFPEAIESNGAELQEVSAREQQIRSKTGGASAPAAVVSPGGGDSTELATAVESLPVLLDRKKKLEVHTSILQAVMNEVAARDVPQFYELETSLATGSYKNDPSSAKKEVIELAADPSKGNVNDKVRLVIVYALSNGVGNTSDIDEVAQAMKESLETKGSTISADGAAGSAAAAEGGGSHGTLTKEDRILLESGLRAIDYLKKLRSMQMIPTMSSMMQTEVSGGTASSGSDMLSSFMARATNQATGLLAKATDKLGTMLGKTHKHRSTIAVENICEMRPNTEDDEYLYLDPRVRGDVDVAALRNAARAPVREAIAFMIGGGCYGEYQNLQMVANERRSVTYGSTEIVDPSTFLNHLAKLA</sequence>
<name>A0AAD9D7G9_9STRA</name>
<gene>
    <name evidence="3" type="ORF">QTG54_012466</name>
</gene>
<dbReference type="Pfam" id="PF00995">
    <property type="entry name" value="Sec1"/>
    <property type="match status" value="1"/>
</dbReference>
<dbReference type="Proteomes" id="UP001224775">
    <property type="component" value="Unassembled WGS sequence"/>
</dbReference>
<dbReference type="PANTHER" id="PTHR11679">
    <property type="entry name" value="VESICLE PROTEIN SORTING-ASSOCIATED"/>
    <property type="match status" value="1"/>
</dbReference>
<dbReference type="Gene3D" id="3.40.50.1910">
    <property type="match status" value="1"/>
</dbReference>
<evidence type="ECO:0000256" key="2">
    <source>
        <dbReference type="SAM" id="MobiDB-lite"/>
    </source>
</evidence>
<dbReference type="InterPro" id="IPR036045">
    <property type="entry name" value="Sec1-like_sf"/>
</dbReference>
<proteinExistence type="inferred from homology"/>
<keyword evidence="4" id="KW-1185">Reference proteome</keyword>
<dbReference type="Gene3D" id="1.25.40.60">
    <property type="match status" value="1"/>
</dbReference>
<evidence type="ECO:0000313" key="4">
    <source>
        <dbReference type="Proteomes" id="UP001224775"/>
    </source>
</evidence>
<dbReference type="PIRSF" id="PIRSF005715">
    <property type="entry name" value="VPS45_Sec1"/>
    <property type="match status" value="1"/>
</dbReference>
<evidence type="ECO:0000313" key="3">
    <source>
        <dbReference type="EMBL" id="KAK1737021.1"/>
    </source>
</evidence>
<dbReference type="InterPro" id="IPR043127">
    <property type="entry name" value="Sec-1-like_dom3a"/>
</dbReference>
<dbReference type="Gene3D" id="3.90.830.10">
    <property type="entry name" value="Syntaxin Binding Protein 1, Chain A, domain 2"/>
    <property type="match status" value="1"/>
</dbReference>
<dbReference type="SUPFAM" id="SSF56815">
    <property type="entry name" value="Sec1/munc18-like (SM) proteins"/>
    <property type="match status" value="1"/>
</dbReference>
<comment type="similarity">
    <text evidence="1">Belongs to the STXBP/unc-18/SEC1 family.</text>
</comment>
<accession>A0AAD9D7G9</accession>
<dbReference type="InterPro" id="IPR001619">
    <property type="entry name" value="Sec1-like"/>
</dbReference>
<dbReference type="InterPro" id="IPR027482">
    <property type="entry name" value="Sec1-like_dom2"/>
</dbReference>
<organism evidence="3 4">
    <name type="scientific">Skeletonema marinoi</name>
    <dbReference type="NCBI Taxonomy" id="267567"/>
    <lineage>
        <taxon>Eukaryota</taxon>
        <taxon>Sar</taxon>
        <taxon>Stramenopiles</taxon>
        <taxon>Ochrophyta</taxon>
        <taxon>Bacillariophyta</taxon>
        <taxon>Coscinodiscophyceae</taxon>
        <taxon>Thalassiosirophycidae</taxon>
        <taxon>Thalassiosirales</taxon>
        <taxon>Skeletonemataceae</taxon>
        <taxon>Skeletonema</taxon>
        <taxon>Skeletonema marinoi-dohrnii complex</taxon>
    </lineage>
</organism>
<feature type="region of interest" description="Disordered" evidence="2">
    <location>
        <begin position="33"/>
        <end position="54"/>
    </location>
</feature>
<dbReference type="GO" id="GO:0016192">
    <property type="term" value="P:vesicle-mediated transport"/>
    <property type="evidence" value="ECO:0007669"/>
    <property type="project" value="InterPro"/>
</dbReference>
<reference evidence="3" key="1">
    <citation type="submission" date="2023-06" db="EMBL/GenBank/DDBJ databases">
        <title>Survivors Of The Sea: Transcriptome response of Skeletonema marinoi to long-term dormancy.</title>
        <authorList>
            <person name="Pinder M.I.M."/>
            <person name="Kourtchenko O."/>
            <person name="Robertson E.K."/>
            <person name="Larsson T."/>
            <person name="Maumus F."/>
            <person name="Osuna-Cruz C.M."/>
            <person name="Vancaester E."/>
            <person name="Stenow R."/>
            <person name="Vandepoele K."/>
            <person name="Ploug H."/>
            <person name="Bruchert V."/>
            <person name="Godhe A."/>
            <person name="Topel M."/>
        </authorList>
    </citation>
    <scope>NUCLEOTIDE SEQUENCE</scope>
    <source>
        <strain evidence="3">R05AC</strain>
    </source>
</reference>
<evidence type="ECO:0000256" key="1">
    <source>
        <dbReference type="ARBA" id="ARBA00009884"/>
    </source>
</evidence>
<dbReference type="AlphaFoldDB" id="A0AAD9D7G9"/>
<dbReference type="EMBL" id="JATAAI010000027">
    <property type="protein sequence ID" value="KAK1737021.1"/>
    <property type="molecule type" value="Genomic_DNA"/>
</dbReference>